<dbReference type="PANTHER" id="PTHR31992:SF123">
    <property type="entry name" value="DOF ZINC FINGER PROTEIN"/>
    <property type="match status" value="1"/>
</dbReference>
<feature type="compositionally biased region" description="Pro residues" evidence="10">
    <location>
        <begin position="1"/>
        <end position="11"/>
    </location>
</feature>
<evidence type="ECO:0000256" key="5">
    <source>
        <dbReference type="ARBA" id="ARBA00023125"/>
    </source>
</evidence>
<dbReference type="AlphaFoldDB" id="A0A1E5VP38"/>
<feature type="region of interest" description="Disordered" evidence="10">
    <location>
        <begin position="129"/>
        <end position="185"/>
    </location>
</feature>
<evidence type="ECO:0000256" key="3">
    <source>
        <dbReference type="ARBA" id="ARBA00022833"/>
    </source>
</evidence>
<feature type="region of interest" description="Disordered" evidence="10">
    <location>
        <begin position="1"/>
        <end position="89"/>
    </location>
</feature>
<feature type="compositionally biased region" description="Low complexity" evidence="10">
    <location>
        <begin position="32"/>
        <end position="73"/>
    </location>
</feature>
<dbReference type="GO" id="GO:0003700">
    <property type="term" value="F:DNA-binding transcription factor activity"/>
    <property type="evidence" value="ECO:0007669"/>
    <property type="project" value="UniProtKB-UniRule"/>
</dbReference>
<dbReference type="PROSITE" id="PS01361">
    <property type="entry name" value="ZF_DOF_1"/>
    <property type="match status" value="1"/>
</dbReference>
<reference evidence="12 13" key="1">
    <citation type="submission" date="2016-09" db="EMBL/GenBank/DDBJ databases">
        <title>The draft genome of Dichanthelium oligosanthes: A C3 panicoid grass species.</title>
        <authorList>
            <person name="Studer A.J."/>
            <person name="Schnable J.C."/>
            <person name="Brutnell T.P."/>
        </authorList>
    </citation>
    <scope>NUCLEOTIDE SEQUENCE [LARGE SCALE GENOMIC DNA]</scope>
    <source>
        <strain evidence="13">cv. Kellogg 1175</strain>
        <tissue evidence="12">Leaf</tissue>
    </source>
</reference>
<keyword evidence="3 9" id="KW-0862">Zinc</keyword>
<keyword evidence="4 9" id="KW-0805">Transcription regulation</keyword>
<keyword evidence="13" id="KW-1185">Reference proteome</keyword>
<dbReference type="STRING" id="888268.A0A1E5VP38"/>
<evidence type="ECO:0000256" key="2">
    <source>
        <dbReference type="ARBA" id="ARBA00022771"/>
    </source>
</evidence>
<dbReference type="OrthoDB" id="1927254at2759"/>
<dbReference type="Pfam" id="PF02701">
    <property type="entry name" value="Zn_ribbon_Dof"/>
    <property type="match status" value="1"/>
</dbReference>
<organism evidence="12 13">
    <name type="scientific">Dichanthelium oligosanthes</name>
    <dbReference type="NCBI Taxonomy" id="888268"/>
    <lineage>
        <taxon>Eukaryota</taxon>
        <taxon>Viridiplantae</taxon>
        <taxon>Streptophyta</taxon>
        <taxon>Embryophyta</taxon>
        <taxon>Tracheophyta</taxon>
        <taxon>Spermatophyta</taxon>
        <taxon>Magnoliopsida</taxon>
        <taxon>Liliopsida</taxon>
        <taxon>Poales</taxon>
        <taxon>Poaceae</taxon>
        <taxon>PACMAD clade</taxon>
        <taxon>Panicoideae</taxon>
        <taxon>Panicodae</taxon>
        <taxon>Paniceae</taxon>
        <taxon>Dichantheliinae</taxon>
        <taxon>Dichanthelium</taxon>
    </lineage>
</organism>
<evidence type="ECO:0000256" key="8">
    <source>
        <dbReference type="PROSITE-ProRule" id="PRU00071"/>
    </source>
</evidence>
<evidence type="ECO:0000256" key="4">
    <source>
        <dbReference type="ARBA" id="ARBA00023015"/>
    </source>
</evidence>
<comment type="subcellular location">
    <subcellularLocation>
        <location evidence="8 9">Nucleus</location>
    </subcellularLocation>
</comment>
<feature type="compositionally biased region" description="Low complexity" evidence="10">
    <location>
        <begin position="145"/>
        <end position="185"/>
    </location>
</feature>
<keyword evidence="5 8" id="KW-0238">DNA-binding</keyword>
<evidence type="ECO:0000259" key="11">
    <source>
        <dbReference type="PROSITE" id="PS50884"/>
    </source>
</evidence>
<comment type="caution">
    <text evidence="12">The sequence shown here is derived from an EMBL/GenBank/DDBJ whole genome shotgun (WGS) entry which is preliminary data.</text>
</comment>
<name>A0A1E5VP38_9POAL</name>
<dbReference type="Proteomes" id="UP000095767">
    <property type="component" value="Unassembled WGS sequence"/>
</dbReference>
<proteinExistence type="predicted"/>
<gene>
    <name evidence="12" type="ORF">BAE44_0012149</name>
</gene>
<feature type="domain" description="Dof-type" evidence="11">
    <location>
        <begin position="88"/>
        <end position="142"/>
    </location>
</feature>
<evidence type="ECO:0000313" key="12">
    <source>
        <dbReference type="EMBL" id="OEL26832.1"/>
    </source>
</evidence>
<evidence type="ECO:0000256" key="10">
    <source>
        <dbReference type="SAM" id="MobiDB-lite"/>
    </source>
</evidence>
<keyword evidence="7 8" id="KW-0539">Nucleus</keyword>
<dbReference type="PANTHER" id="PTHR31992">
    <property type="entry name" value="DOF ZINC FINGER PROTEIN DOF1.4-RELATED"/>
    <property type="match status" value="1"/>
</dbReference>
<evidence type="ECO:0000313" key="13">
    <source>
        <dbReference type="Proteomes" id="UP000095767"/>
    </source>
</evidence>
<feature type="compositionally biased region" description="Gly residues" evidence="10">
    <location>
        <begin position="342"/>
        <end position="353"/>
    </location>
</feature>
<keyword evidence="2 8" id="KW-0863">Zinc-finger</keyword>
<keyword evidence="1 9" id="KW-0479">Metal-binding</keyword>
<keyword evidence="6 9" id="KW-0804">Transcription</keyword>
<dbReference type="GO" id="GO:0005634">
    <property type="term" value="C:nucleus"/>
    <property type="evidence" value="ECO:0007669"/>
    <property type="project" value="UniProtKB-SubCell"/>
</dbReference>
<dbReference type="InterPro" id="IPR003851">
    <property type="entry name" value="Znf_Dof"/>
</dbReference>
<evidence type="ECO:0000256" key="7">
    <source>
        <dbReference type="ARBA" id="ARBA00023242"/>
    </source>
</evidence>
<protein>
    <recommendedName>
        <fullName evidence="9">Dof zinc finger protein</fullName>
    </recommendedName>
</protein>
<dbReference type="PROSITE" id="PS50884">
    <property type="entry name" value="ZF_DOF_2"/>
    <property type="match status" value="1"/>
</dbReference>
<evidence type="ECO:0000256" key="1">
    <source>
        <dbReference type="ARBA" id="ARBA00022723"/>
    </source>
</evidence>
<dbReference type="EMBL" id="LWDX02033890">
    <property type="protein sequence ID" value="OEL26832.1"/>
    <property type="molecule type" value="Genomic_DNA"/>
</dbReference>
<feature type="compositionally biased region" description="Gly residues" evidence="10">
    <location>
        <begin position="368"/>
        <end position="377"/>
    </location>
</feature>
<comment type="function">
    <text evidence="9">Transcription factor that binds specifically to a 5'-AA[AG]G-3' consensus core sequence.</text>
</comment>
<feature type="compositionally biased region" description="Polar residues" evidence="10">
    <location>
        <begin position="14"/>
        <end position="25"/>
    </location>
</feature>
<accession>A0A1E5VP38</accession>
<dbReference type="GO" id="GO:0008270">
    <property type="term" value="F:zinc ion binding"/>
    <property type="evidence" value="ECO:0007669"/>
    <property type="project" value="UniProtKB-KW"/>
</dbReference>
<feature type="region of interest" description="Disordered" evidence="10">
    <location>
        <begin position="336"/>
        <end position="377"/>
    </location>
</feature>
<evidence type="ECO:0000256" key="6">
    <source>
        <dbReference type="ARBA" id="ARBA00023163"/>
    </source>
</evidence>
<dbReference type="InterPro" id="IPR045174">
    <property type="entry name" value="Dof"/>
</dbReference>
<evidence type="ECO:0000256" key="9">
    <source>
        <dbReference type="RuleBase" id="RU369094"/>
    </source>
</evidence>
<dbReference type="GO" id="GO:0003677">
    <property type="term" value="F:DNA binding"/>
    <property type="evidence" value="ECO:0007669"/>
    <property type="project" value="UniProtKB-UniRule"/>
</dbReference>
<sequence>MVFPSVPPYLDPPNWNNQEQGQQPRASGGGDAPLLPVGPAAATAAAPDASGLPSSSSGASAAMAAQARPNSMAERARLARMPQPEPALKCPRCDSTNTKFCYYNNYSLSQPRHFCKACRRYWTRGGSLRNVPVGGGCRRNKRSSKSSSSAAGSSFSSKPSSSARQLGGPSSTPSTTPGATGTIIPPGLGSFSHHLPFLGSMHQPGPNLGLAFSTGLPPLGMQHMDTVDQFPVASGGGATIGASLEQWRVQQQPQQQFPFLTGGGILEFPPPPMYQLGLDANRGGSGSAAADAFTLGQTSATTARQEGSMKVEDSKGQDMSLQRQYMAALRHGSQGVWEGNAGSSGGGGDGNGGSSWPMNIPGFHSSSTGGGNGSGLL</sequence>